<proteinExistence type="predicted"/>
<keyword evidence="3" id="KW-1185">Reference proteome</keyword>
<accession>A0AAV7QA79</accession>
<evidence type="ECO:0000313" key="3">
    <source>
        <dbReference type="Proteomes" id="UP001066276"/>
    </source>
</evidence>
<dbReference type="Gene3D" id="3.30.250.20">
    <property type="entry name" value="L1 transposable element, C-terminal domain"/>
    <property type="match status" value="1"/>
</dbReference>
<protein>
    <submittedName>
        <fullName evidence="2">Uncharacterized protein</fullName>
    </submittedName>
</protein>
<dbReference type="AlphaFoldDB" id="A0AAV7QA79"/>
<evidence type="ECO:0000256" key="1">
    <source>
        <dbReference type="SAM" id="MobiDB-lite"/>
    </source>
</evidence>
<feature type="region of interest" description="Disordered" evidence="1">
    <location>
        <begin position="1"/>
        <end position="34"/>
    </location>
</feature>
<comment type="caution">
    <text evidence="2">The sequence shown here is derived from an EMBL/GenBank/DDBJ whole genome shotgun (WGS) entry which is preliminary data.</text>
</comment>
<feature type="compositionally biased region" description="Basic and acidic residues" evidence="1">
    <location>
        <begin position="9"/>
        <end position="18"/>
    </location>
</feature>
<evidence type="ECO:0000313" key="2">
    <source>
        <dbReference type="EMBL" id="KAJ1137204.1"/>
    </source>
</evidence>
<name>A0AAV7QA79_PLEWA</name>
<reference evidence="2" key="1">
    <citation type="journal article" date="2022" name="bioRxiv">
        <title>Sequencing and chromosome-scale assembly of the giantPleurodeles waltlgenome.</title>
        <authorList>
            <person name="Brown T."/>
            <person name="Elewa A."/>
            <person name="Iarovenko S."/>
            <person name="Subramanian E."/>
            <person name="Araus A.J."/>
            <person name="Petzold A."/>
            <person name="Susuki M."/>
            <person name="Suzuki K.-i.T."/>
            <person name="Hayashi T."/>
            <person name="Toyoda A."/>
            <person name="Oliveira C."/>
            <person name="Osipova E."/>
            <person name="Leigh N.D."/>
            <person name="Simon A."/>
            <person name="Yun M.H."/>
        </authorList>
    </citation>
    <scope>NUCLEOTIDE SEQUENCE</scope>
    <source>
        <strain evidence="2">20211129_DDA</strain>
        <tissue evidence="2">Liver</tissue>
    </source>
</reference>
<gene>
    <name evidence="2" type="ORF">NDU88_003617</name>
</gene>
<dbReference type="InterPro" id="IPR042566">
    <property type="entry name" value="L1_C"/>
</dbReference>
<dbReference type="EMBL" id="JANPWB010000010">
    <property type="protein sequence ID" value="KAJ1137204.1"/>
    <property type="molecule type" value="Genomic_DNA"/>
</dbReference>
<organism evidence="2 3">
    <name type="scientific">Pleurodeles waltl</name>
    <name type="common">Iberian ribbed newt</name>
    <dbReference type="NCBI Taxonomy" id="8319"/>
    <lineage>
        <taxon>Eukaryota</taxon>
        <taxon>Metazoa</taxon>
        <taxon>Chordata</taxon>
        <taxon>Craniata</taxon>
        <taxon>Vertebrata</taxon>
        <taxon>Euteleostomi</taxon>
        <taxon>Amphibia</taxon>
        <taxon>Batrachia</taxon>
        <taxon>Caudata</taxon>
        <taxon>Salamandroidea</taxon>
        <taxon>Salamandridae</taxon>
        <taxon>Pleurodelinae</taxon>
        <taxon>Pleurodeles</taxon>
    </lineage>
</organism>
<dbReference type="Proteomes" id="UP001066276">
    <property type="component" value="Chromosome 6"/>
</dbReference>
<sequence>MAENYSGHRTVDSFHNRESTPYSKQETSAGGAARSMVARVLKYRDRDTLLRVAREADLIMMDNVRVSLYPDYTLAVQRQRASFQALNKRLRAEGISYPLLFLARLCITDNQKVNFF</sequence>
<feature type="compositionally biased region" description="Polar residues" evidence="1">
    <location>
        <begin position="19"/>
        <end position="28"/>
    </location>
</feature>